<dbReference type="GO" id="GO:0005524">
    <property type="term" value="F:ATP binding"/>
    <property type="evidence" value="ECO:0007669"/>
    <property type="project" value="UniProtKB-KW"/>
</dbReference>
<dbReference type="STRING" id="1220926.S2JPB0"/>
<protein>
    <recommendedName>
        <fullName evidence="4">ATP-dependent DNA helicase II subunit 2</fullName>
    </recommendedName>
    <alternativeName>
        <fullName evidence="16">ATP-dependent DNA helicase II subunit Ku80</fullName>
    </alternativeName>
</protein>
<keyword evidence="10" id="KW-0067">ATP-binding</keyword>
<dbReference type="EMBL" id="KE123902">
    <property type="protein sequence ID" value="EPB92181.1"/>
    <property type="molecule type" value="Genomic_DNA"/>
</dbReference>
<evidence type="ECO:0000256" key="5">
    <source>
        <dbReference type="ARBA" id="ARBA00022454"/>
    </source>
</evidence>
<dbReference type="Gene3D" id="3.40.50.410">
    <property type="entry name" value="von Willebrand factor, type A domain"/>
    <property type="match status" value="1"/>
</dbReference>
<evidence type="ECO:0000256" key="2">
    <source>
        <dbReference type="ARBA" id="ARBA00004574"/>
    </source>
</evidence>
<name>S2JPB0_MUCC1</name>
<dbReference type="Gene3D" id="2.40.290.10">
    <property type="match status" value="1"/>
</dbReference>
<sequence>MANKKATVFILNVSNSMSKDFSTALTVMTEFIEDKVLSGRKTDMVSVLLAGTPETYNVLNDTTPDQYERITSMCPISQPNLDLLRKIQNISTSSKETPAADVLDAVIVATQMIRDHCRHLKYEKRIILITDNHNKIDWLDLDDVASILRDINAQLTVIGTDFDLVLEADCSDDITENHRNWERLIEGSGTGGETMTLEEAYVITQEDVAKEVRPTPAFRGYLYLGDPHENDHVIGMNVHMYIRTKAIPLPTGHKYSAHSNGPTHKIEPNTMYKVNTNANTNADISSFSLDDVDEKIIEDKSRLEQAFRFGKTAILISRDEVISNKFTSKRGLTIIGFIDKKDFKRHYLYSNAYTLTAGAYHSAETAKGLAAFAKALYDEQSCAIVRYVQKDDGHPRIGILEPEDIQGEHDVEYLLQYFDVGLPFAEDIRDYKFKSTIDDKVSDLKSIQLMDDLVDTMDLSRTMEGNDYLTPEYSFNPILWRFNKAIKARALNPDAPIPEIKDSAKCQFEIHPSFKETAGEYSERLASHLNIRKVIDKGKKKRKYNLMDDAAEPKNTIDINDIIGNAKSPQNGPLYTPAAQSSSKSMLSSTTVEEVGLITPIEDFYALLNKPSEEDQVDFAMRSMCKAIKEFLGRTFGSHSHAIVIECLKALRDTAVKQEATLIYNKHLRELKLWCNLSNKSTTRYEFWEKLKKEKLGLVTNEECDDVDNVKITKEVADKFWSTDDEDEQGLVEKVDKAQISNPDGDAGGFDMDNLDDLME</sequence>
<dbReference type="FunCoup" id="S2JPB0">
    <property type="interactions" value="535"/>
</dbReference>
<dbReference type="InterPro" id="IPR036465">
    <property type="entry name" value="vWFA_dom_sf"/>
</dbReference>
<evidence type="ECO:0000256" key="17">
    <source>
        <dbReference type="SAM" id="MobiDB-lite"/>
    </source>
</evidence>
<keyword evidence="13" id="KW-0233">DNA recombination</keyword>
<evidence type="ECO:0000256" key="4">
    <source>
        <dbReference type="ARBA" id="ARBA00021792"/>
    </source>
</evidence>
<evidence type="ECO:0000256" key="7">
    <source>
        <dbReference type="ARBA" id="ARBA00022763"/>
    </source>
</evidence>
<dbReference type="AlphaFoldDB" id="S2JPB0"/>
<dbReference type="SUPFAM" id="SSF100939">
    <property type="entry name" value="SPOC domain-like"/>
    <property type="match status" value="1"/>
</dbReference>
<dbReference type="GO" id="GO:0006303">
    <property type="term" value="P:double-strand break repair via nonhomologous end joining"/>
    <property type="evidence" value="ECO:0007669"/>
    <property type="project" value="InterPro"/>
</dbReference>
<evidence type="ECO:0000256" key="13">
    <source>
        <dbReference type="ARBA" id="ARBA00023172"/>
    </source>
</evidence>
<dbReference type="OMA" id="WAMQYVW"/>
<dbReference type="Gene3D" id="1.25.40.240">
    <property type="entry name" value="Ku, C-terminal domain"/>
    <property type="match status" value="1"/>
</dbReference>
<evidence type="ECO:0000259" key="18">
    <source>
        <dbReference type="PROSITE" id="PS50234"/>
    </source>
</evidence>
<dbReference type="SUPFAM" id="SSF53300">
    <property type="entry name" value="vWA-like"/>
    <property type="match status" value="1"/>
</dbReference>
<dbReference type="Pfam" id="PF03731">
    <property type="entry name" value="Ku_N"/>
    <property type="match status" value="1"/>
</dbReference>
<proteinExistence type="inferred from homology"/>
<dbReference type="Pfam" id="PF02735">
    <property type="entry name" value="Ku"/>
    <property type="match status" value="1"/>
</dbReference>
<dbReference type="VEuPathDB" id="FungiDB:HMPREF1544_01006"/>
<dbReference type="PROSITE" id="PS50234">
    <property type="entry name" value="VWFA"/>
    <property type="match status" value="1"/>
</dbReference>
<comment type="similarity">
    <text evidence="3">Belongs to the ku80 family.</text>
</comment>
<dbReference type="GO" id="GO:0000781">
    <property type="term" value="C:chromosome, telomeric region"/>
    <property type="evidence" value="ECO:0007669"/>
    <property type="project" value="UniProtKB-SubCell"/>
</dbReference>
<dbReference type="OrthoDB" id="30826at2759"/>
<keyword evidence="11" id="KW-0779">Telomere</keyword>
<dbReference type="GO" id="GO:0000723">
    <property type="term" value="P:telomere maintenance"/>
    <property type="evidence" value="ECO:0007669"/>
    <property type="project" value="InterPro"/>
</dbReference>
<dbReference type="GO" id="GO:0004386">
    <property type="term" value="F:helicase activity"/>
    <property type="evidence" value="ECO:0007669"/>
    <property type="project" value="UniProtKB-KW"/>
</dbReference>
<dbReference type="PANTHER" id="PTHR12604">
    <property type="entry name" value="KU AUTOANTIGEN DNA HELICASE"/>
    <property type="match status" value="1"/>
</dbReference>
<keyword evidence="20" id="KW-1185">Reference proteome</keyword>
<evidence type="ECO:0000256" key="6">
    <source>
        <dbReference type="ARBA" id="ARBA00022741"/>
    </source>
</evidence>
<organism evidence="19 20">
    <name type="scientific">Mucor circinelloides f. circinelloides (strain 1006PhL)</name>
    <name type="common">Mucormycosis agent</name>
    <name type="synonym">Calyptromyces circinelloides</name>
    <dbReference type="NCBI Taxonomy" id="1220926"/>
    <lineage>
        <taxon>Eukaryota</taxon>
        <taxon>Fungi</taxon>
        <taxon>Fungi incertae sedis</taxon>
        <taxon>Mucoromycota</taxon>
        <taxon>Mucoromycotina</taxon>
        <taxon>Mucoromycetes</taxon>
        <taxon>Mucorales</taxon>
        <taxon>Mucorineae</taxon>
        <taxon>Mucoraceae</taxon>
        <taxon>Mucor</taxon>
    </lineage>
</organism>
<dbReference type="InterPro" id="IPR002035">
    <property type="entry name" value="VWF_A"/>
</dbReference>
<keyword evidence="9" id="KW-0347">Helicase</keyword>
<dbReference type="InterPro" id="IPR036494">
    <property type="entry name" value="Ku_C_sf"/>
</dbReference>
<keyword evidence="8" id="KW-0378">Hydrolase</keyword>
<evidence type="ECO:0000256" key="14">
    <source>
        <dbReference type="ARBA" id="ARBA00023204"/>
    </source>
</evidence>
<evidence type="ECO:0000313" key="19">
    <source>
        <dbReference type="EMBL" id="EPB92181.1"/>
    </source>
</evidence>
<keyword evidence="15" id="KW-0539">Nucleus</keyword>
<feature type="region of interest" description="Disordered" evidence="17">
    <location>
        <begin position="738"/>
        <end position="760"/>
    </location>
</feature>
<keyword evidence="7" id="KW-0227">DNA damage</keyword>
<dbReference type="InterPro" id="IPR024193">
    <property type="entry name" value="Ku80"/>
</dbReference>
<keyword evidence="6" id="KW-0547">Nucleotide-binding</keyword>
<dbReference type="GO" id="GO:0003684">
    <property type="term" value="F:damaged DNA binding"/>
    <property type="evidence" value="ECO:0007669"/>
    <property type="project" value="InterPro"/>
</dbReference>
<evidence type="ECO:0000256" key="1">
    <source>
        <dbReference type="ARBA" id="ARBA00004123"/>
    </source>
</evidence>
<reference evidence="20" key="1">
    <citation type="submission" date="2013-05" db="EMBL/GenBank/DDBJ databases">
        <title>The Genome sequence of Mucor circinelloides f. circinelloides 1006PhL.</title>
        <authorList>
            <consortium name="The Broad Institute Genomics Platform"/>
            <person name="Cuomo C."/>
            <person name="Earl A."/>
            <person name="Findley K."/>
            <person name="Lee S.C."/>
            <person name="Walker B."/>
            <person name="Young S."/>
            <person name="Zeng Q."/>
            <person name="Gargeya S."/>
            <person name="Fitzgerald M."/>
            <person name="Haas B."/>
            <person name="Abouelleil A."/>
            <person name="Allen A.W."/>
            <person name="Alvarado L."/>
            <person name="Arachchi H.M."/>
            <person name="Berlin A.M."/>
            <person name="Chapman S.B."/>
            <person name="Gainer-Dewar J."/>
            <person name="Goldberg J."/>
            <person name="Griggs A."/>
            <person name="Gujja S."/>
            <person name="Hansen M."/>
            <person name="Howarth C."/>
            <person name="Imamovic A."/>
            <person name="Ireland A."/>
            <person name="Larimer J."/>
            <person name="McCowan C."/>
            <person name="Murphy C."/>
            <person name="Pearson M."/>
            <person name="Poon T.W."/>
            <person name="Priest M."/>
            <person name="Roberts A."/>
            <person name="Saif S."/>
            <person name="Shea T."/>
            <person name="Sisk P."/>
            <person name="Sykes S."/>
            <person name="Wortman J."/>
            <person name="Nusbaum C."/>
            <person name="Birren B."/>
        </authorList>
    </citation>
    <scope>NUCLEOTIDE SEQUENCE [LARGE SCALE GENOMIC DNA]</scope>
    <source>
        <strain evidence="20">1006PhL</strain>
    </source>
</reference>
<dbReference type="Gene3D" id="1.10.1600.10">
    <property type="match status" value="1"/>
</dbReference>
<dbReference type="InParanoid" id="S2JPB0"/>
<gene>
    <name evidence="19" type="ORF">HMPREF1544_01006</name>
</gene>
<evidence type="ECO:0000256" key="10">
    <source>
        <dbReference type="ARBA" id="ARBA00022840"/>
    </source>
</evidence>
<dbReference type="PANTHER" id="PTHR12604:SF4">
    <property type="entry name" value="X-RAY REPAIR CROSS-COMPLEMENTING PROTEIN 5"/>
    <property type="match status" value="1"/>
</dbReference>
<dbReference type="GO" id="GO:0003690">
    <property type="term" value="F:double-stranded DNA binding"/>
    <property type="evidence" value="ECO:0007669"/>
    <property type="project" value="TreeGrafter"/>
</dbReference>
<dbReference type="SUPFAM" id="SSF101420">
    <property type="entry name" value="C-terminal domain of Ku80"/>
    <property type="match status" value="1"/>
</dbReference>
<dbReference type="GO" id="GO:0006310">
    <property type="term" value="P:DNA recombination"/>
    <property type="evidence" value="ECO:0007669"/>
    <property type="project" value="UniProtKB-KW"/>
</dbReference>
<dbReference type="eggNOG" id="KOG2326">
    <property type="taxonomic scope" value="Eukaryota"/>
</dbReference>
<dbReference type="CDD" id="cd00873">
    <property type="entry name" value="KU80"/>
    <property type="match status" value="1"/>
</dbReference>
<feature type="domain" description="VWFA" evidence="18">
    <location>
        <begin position="6"/>
        <end position="159"/>
    </location>
</feature>
<dbReference type="InterPro" id="IPR005161">
    <property type="entry name" value="Ku_N"/>
</dbReference>
<dbReference type="SMART" id="SM00559">
    <property type="entry name" value="Ku78"/>
    <property type="match status" value="1"/>
</dbReference>
<evidence type="ECO:0000256" key="3">
    <source>
        <dbReference type="ARBA" id="ARBA00007726"/>
    </source>
</evidence>
<evidence type="ECO:0000313" key="20">
    <source>
        <dbReference type="Proteomes" id="UP000014254"/>
    </source>
</evidence>
<dbReference type="InterPro" id="IPR014893">
    <property type="entry name" value="Ku_PK_bind"/>
</dbReference>
<dbReference type="Pfam" id="PF08785">
    <property type="entry name" value="Ku_PK_bind"/>
    <property type="match status" value="1"/>
</dbReference>
<dbReference type="GO" id="GO:0016787">
    <property type="term" value="F:hydrolase activity"/>
    <property type="evidence" value="ECO:0007669"/>
    <property type="project" value="UniProtKB-KW"/>
</dbReference>
<dbReference type="Proteomes" id="UP000014254">
    <property type="component" value="Unassembled WGS sequence"/>
</dbReference>
<evidence type="ECO:0000256" key="8">
    <source>
        <dbReference type="ARBA" id="ARBA00022801"/>
    </source>
</evidence>
<dbReference type="GO" id="GO:0043564">
    <property type="term" value="C:Ku70:Ku80 complex"/>
    <property type="evidence" value="ECO:0007669"/>
    <property type="project" value="InterPro"/>
</dbReference>
<keyword evidence="12" id="KW-0238">DNA-binding</keyword>
<comment type="subcellular location">
    <subcellularLocation>
        <location evidence="2">Chromosome</location>
        <location evidence="2">Telomere</location>
    </subcellularLocation>
    <subcellularLocation>
        <location evidence="1">Nucleus</location>
    </subcellularLocation>
</comment>
<evidence type="ECO:0000256" key="9">
    <source>
        <dbReference type="ARBA" id="ARBA00022806"/>
    </source>
</evidence>
<evidence type="ECO:0000256" key="11">
    <source>
        <dbReference type="ARBA" id="ARBA00022895"/>
    </source>
</evidence>
<dbReference type="InterPro" id="IPR006164">
    <property type="entry name" value="DNA_bd_Ku70/Ku80"/>
</dbReference>
<evidence type="ECO:0000256" key="12">
    <source>
        <dbReference type="ARBA" id="ARBA00023125"/>
    </source>
</evidence>
<keyword evidence="5" id="KW-0158">Chromosome</keyword>
<keyword evidence="14" id="KW-0234">DNA repair</keyword>
<dbReference type="GO" id="GO:0042162">
    <property type="term" value="F:telomeric DNA binding"/>
    <property type="evidence" value="ECO:0007669"/>
    <property type="project" value="InterPro"/>
</dbReference>
<accession>S2JPB0</accession>
<evidence type="ECO:0000256" key="15">
    <source>
        <dbReference type="ARBA" id="ARBA00023242"/>
    </source>
</evidence>
<evidence type="ECO:0000256" key="16">
    <source>
        <dbReference type="ARBA" id="ARBA00031847"/>
    </source>
</evidence>
<dbReference type="InterPro" id="IPR016194">
    <property type="entry name" value="SPOC-like_C_dom_sf"/>
</dbReference>